<dbReference type="CDD" id="cd05483">
    <property type="entry name" value="retropepsin_like_bacteria"/>
    <property type="match status" value="1"/>
</dbReference>
<gene>
    <name evidence="1" type="ORF">QO005_001754</name>
</gene>
<dbReference type="Pfam" id="PF13650">
    <property type="entry name" value="Asp_protease_2"/>
    <property type="match status" value="1"/>
</dbReference>
<keyword evidence="2" id="KW-1185">Reference proteome</keyword>
<dbReference type="RefSeq" id="WP_307157604.1">
    <property type="nucleotide sequence ID" value="NZ_JAUSWH010000004.1"/>
</dbReference>
<dbReference type="GO" id="GO:0008233">
    <property type="term" value="F:peptidase activity"/>
    <property type="evidence" value="ECO:0007669"/>
    <property type="project" value="UniProtKB-KW"/>
</dbReference>
<dbReference type="InterPro" id="IPR011969">
    <property type="entry name" value="Clan_AA_Asp_peptidase_C"/>
</dbReference>
<reference evidence="1 2" key="1">
    <citation type="submission" date="2023-07" db="EMBL/GenBank/DDBJ databases">
        <title>Genomic Encyclopedia of Type Strains, Phase IV (KMG-IV): sequencing the most valuable type-strain genomes for metagenomic binning, comparative biology and taxonomic classification.</title>
        <authorList>
            <person name="Goeker M."/>
        </authorList>
    </citation>
    <scope>NUCLEOTIDE SEQUENCE [LARGE SCALE GENOMIC DNA]</scope>
    <source>
        <strain evidence="1 2">DSM 100301</strain>
    </source>
</reference>
<dbReference type="InterPro" id="IPR021109">
    <property type="entry name" value="Peptidase_aspartic_dom_sf"/>
</dbReference>
<accession>A0ABU0IDA9</accession>
<dbReference type="Gene3D" id="2.40.70.10">
    <property type="entry name" value="Acid Proteases"/>
    <property type="match status" value="1"/>
</dbReference>
<sequence length="177" mass="18553">MLMRVAIFASVAVAAATQVPRLMEALSETGVPSAPVPVVSTAAPTPATLSALPYGQAVLMPDARGHYGASFRLNGKPVEALVDTGASYVTLNESTARRLGFSGSNLTFAYKVNTANGETAAAQVTLDRVEIGNLRVSDVPALVLRDKALSDTLIGMSFLTKLGSYRVDNGRLTLSQR</sequence>
<protein>
    <submittedName>
        <fullName evidence="1">Aspartyl protease family protein</fullName>
    </submittedName>
</protein>
<dbReference type="InterPro" id="IPR001969">
    <property type="entry name" value="Aspartic_peptidase_AS"/>
</dbReference>
<keyword evidence="1" id="KW-0645">Protease</keyword>
<evidence type="ECO:0000313" key="2">
    <source>
        <dbReference type="Proteomes" id="UP001235269"/>
    </source>
</evidence>
<evidence type="ECO:0000313" key="1">
    <source>
        <dbReference type="EMBL" id="MDQ0455420.1"/>
    </source>
</evidence>
<name>A0ABU0IDA9_9HYPH</name>
<dbReference type="NCBIfam" id="TIGR02281">
    <property type="entry name" value="clan_AA_DTGA"/>
    <property type="match status" value="1"/>
</dbReference>
<comment type="caution">
    <text evidence="1">The sequence shown here is derived from an EMBL/GenBank/DDBJ whole genome shotgun (WGS) entry which is preliminary data.</text>
</comment>
<dbReference type="PROSITE" id="PS00141">
    <property type="entry name" value="ASP_PROTEASE"/>
    <property type="match status" value="1"/>
</dbReference>
<dbReference type="SUPFAM" id="SSF50630">
    <property type="entry name" value="Acid proteases"/>
    <property type="match status" value="1"/>
</dbReference>
<dbReference type="InterPro" id="IPR034122">
    <property type="entry name" value="Retropepsin-like_bacterial"/>
</dbReference>
<keyword evidence="1" id="KW-0378">Hydrolase</keyword>
<dbReference type="GO" id="GO:0006508">
    <property type="term" value="P:proteolysis"/>
    <property type="evidence" value="ECO:0007669"/>
    <property type="project" value="UniProtKB-KW"/>
</dbReference>
<dbReference type="EMBL" id="JAUSWH010000004">
    <property type="protein sequence ID" value="MDQ0455420.1"/>
    <property type="molecule type" value="Genomic_DNA"/>
</dbReference>
<organism evidence="1 2">
    <name type="scientific">Rhizobium paknamense</name>
    <dbReference type="NCBI Taxonomy" id="1206817"/>
    <lineage>
        <taxon>Bacteria</taxon>
        <taxon>Pseudomonadati</taxon>
        <taxon>Pseudomonadota</taxon>
        <taxon>Alphaproteobacteria</taxon>
        <taxon>Hyphomicrobiales</taxon>
        <taxon>Rhizobiaceae</taxon>
        <taxon>Rhizobium/Agrobacterium group</taxon>
        <taxon>Rhizobium</taxon>
    </lineage>
</organism>
<dbReference type="Proteomes" id="UP001235269">
    <property type="component" value="Unassembled WGS sequence"/>
</dbReference>
<proteinExistence type="predicted"/>